<evidence type="ECO:0000313" key="3">
    <source>
        <dbReference type="Proteomes" id="UP001198565"/>
    </source>
</evidence>
<accession>A0ABS7R047</accession>
<dbReference type="SUPFAM" id="SSF47413">
    <property type="entry name" value="lambda repressor-like DNA-binding domains"/>
    <property type="match status" value="1"/>
</dbReference>
<dbReference type="InterPro" id="IPR001387">
    <property type="entry name" value="Cro/C1-type_HTH"/>
</dbReference>
<sequence>MPQIPGQGGRNEDPADELVRSFGRQFKIFRERAGLTQAELGEQLGYGEAQIASIEQGRRIARPQTIDRADELLGAGGVLTARKKEIGHARYPAFFRDAARIEEEAVEFHQYASLVMPGMLQTDEYARAMFTVRRPRRTHAEIDQMVTARLARHALFSRKPAPCLSFVLEEVILHRPFGGVRVLRGQLEHLMLTGDNPNVEIQVMPTRVTDHAGVDGPFTLMTPEGGEPVGYVESQGNGRVITDRETVRGFSVRYGILRAQALCPDASMQHIEKLLQGEL</sequence>
<proteinExistence type="predicted"/>
<dbReference type="RefSeq" id="WP_222981613.1">
    <property type="nucleotide sequence ID" value="NZ_JAINVZ010000029.1"/>
</dbReference>
<dbReference type="Pfam" id="PF13560">
    <property type="entry name" value="HTH_31"/>
    <property type="match status" value="1"/>
</dbReference>
<dbReference type="PROSITE" id="PS50943">
    <property type="entry name" value="HTH_CROC1"/>
    <property type="match status" value="1"/>
</dbReference>
<protein>
    <submittedName>
        <fullName evidence="2">Helix-turn-helix domain-containing protein</fullName>
    </submittedName>
</protein>
<keyword evidence="3" id="KW-1185">Reference proteome</keyword>
<name>A0ABS7R047_9ACTN</name>
<feature type="domain" description="HTH cro/C1-type" evidence="1">
    <location>
        <begin position="26"/>
        <end position="79"/>
    </location>
</feature>
<dbReference type="Proteomes" id="UP001198565">
    <property type="component" value="Unassembled WGS sequence"/>
</dbReference>
<evidence type="ECO:0000313" key="2">
    <source>
        <dbReference type="EMBL" id="MBY8888832.1"/>
    </source>
</evidence>
<dbReference type="EMBL" id="JAINVZ010000029">
    <property type="protein sequence ID" value="MBY8888832.1"/>
    <property type="molecule type" value="Genomic_DNA"/>
</dbReference>
<gene>
    <name evidence="2" type="ORF">K7472_28895</name>
</gene>
<dbReference type="Pfam" id="PF19054">
    <property type="entry name" value="DUF5753"/>
    <property type="match status" value="1"/>
</dbReference>
<evidence type="ECO:0000259" key="1">
    <source>
        <dbReference type="PROSITE" id="PS50943"/>
    </source>
</evidence>
<dbReference type="SMART" id="SM00530">
    <property type="entry name" value="HTH_XRE"/>
    <property type="match status" value="1"/>
</dbReference>
<dbReference type="CDD" id="cd00093">
    <property type="entry name" value="HTH_XRE"/>
    <property type="match status" value="1"/>
</dbReference>
<reference evidence="2 3" key="1">
    <citation type="submission" date="2021-08" db="EMBL/GenBank/DDBJ databases">
        <title>Streptomyces sp. PTM05 isolated from lichen.</title>
        <authorList>
            <person name="Somphong A."/>
            <person name="Phongsopitanun W."/>
            <person name="Tanasupawat S."/>
        </authorList>
    </citation>
    <scope>NUCLEOTIDE SEQUENCE [LARGE SCALE GENOMIC DNA]</scope>
    <source>
        <strain evidence="2 3">Ptm05</strain>
    </source>
</reference>
<organism evidence="2 3">
    <name type="scientific">Streptantibioticus parmotrematis</name>
    <dbReference type="NCBI Taxonomy" id="2873249"/>
    <lineage>
        <taxon>Bacteria</taxon>
        <taxon>Bacillati</taxon>
        <taxon>Actinomycetota</taxon>
        <taxon>Actinomycetes</taxon>
        <taxon>Kitasatosporales</taxon>
        <taxon>Streptomycetaceae</taxon>
        <taxon>Streptantibioticus</taxon>
    </lineage>
</organism>
<comment type="caution">
    <text evidence="2">The sequence shown here is derived from an EMBL/GenBank/DDBJ whole genome shotgun (WGS) entry which is preliminary data.</text>
</comment>
<dbReference type="InterPro" id="IPR010982">
    <property type="entry name" value="Lambda_DNA-bd_dom_sf"/>
</dbReference>
<dbReference type="InterPro" id="IPR043917">
    <property type="entry name" value="DUF5753"/>
</dbReference>
<dbReference type="Gene3D" id="1.10.260.40">
    <property type="entry name" value="lambda repressor-like DNA-binding domains"/>
    <property type="match status" value="1"/>
</dbReference>